<feature type="region of interest" description="Disordered" evidence="1">
    <location>
        <begin position="35"/>
        <end position="195"/>
    </location>
</feature>
<protein>
    <submittedName>
        <fullName evidence="3">Uncharacterized protein</fullName>
    </submittedName>
</protein>
<feature type="compositionally biased region" description="Polar residues" evidence="1">
    <location>
        <begin position="123"/>
        <end position="137"/>
    </location>
</feature>
<feature type="chain" id="PRO_5008588288" evidence="2">
    <location>
        <begin position="20"/>
        <end position="287"/>
    </location>
</feature>
<dbReference type="EMBL" id="GEBQ01004853">
    <property type="protein sequence ID" value="JAT35124.1"/>
    <property type="molecule type" value="Transcribed_RNA"/>
</dbReference>
<keyword evidence="2" id="KW-0732">Signal</keyword>
<feature type="compositionally biased region" description="Polar residues" evidence="1">
    <location>
        <begin position="58"/>
        <end position="79"/>
    </location>
</feature>
<feature type="compositionally biased region" description="Polar residues" evidence="1">
    <location>
        <begin position="88"/>
        <end position="100"/>
    </location>
</feature>
<feature type="compositionally biased region" description="Polar residues" evidence="1">
    <location>
        <begin position="164"/>
        <end position="178"/>
    </location>
</feature>
<proteinExistence type="predicted"/>
<organism evidence="3">
    <name type="scientific">Graphocephala atropunctata</name>
    <dbReference type="NCBI Taxonomy" id="36148"/>
    <lineage>
        <taxon>Eukaryota</taxon>
        <taxon>Metazoa</taxon>
        <taxon>Ecdysozoa</taxon>
        <taxon>Arthropoda</taxon>
        <taxon>Hexapoda</taxon>
        <taxon>Insecta</taxon>
        <taxon>Pterygota</taxon>
        <taxon>Neoptera</taxon>
        <taxon>Paraneoptera</taxon>
        <taxon>Hemiptera</taxon>
        <taxon>Auchenorrhyncha</taxon>
        <taxon>Membracoidea</taxon>
        <taxon>Cicadellidae</taxon>
        <taxon>Cicadellinae</taxon>
        <taxon>Cicadellini</taxon>
        <taxon>Graphocephala</taxon>
    </lineage>
</organism>
<name>A0A1B6MGS7_9HEMI</name>
<evidence type="ECO:0000256" key="1">
    <source>
        <dbReference type="SAM" id="MobiDB-lite"/>
    </source>
</evidence>
<evidence type="ECO:0000256" key="2">
    <source>
        <dbReference type="SAM" id="SignalP"/>
    </source>
</evidence>
<reference evidence="3" key="1">
    <citation type="submission" date="2015-11" db="EMBL/GenBank/DDBJ databases">
        <title>De novo transcriptome assembly of four potential Pierce s Disease insect vectors from Arizona vineyards.</title>
        <authorList>
            <person name="Tassone E.E."/>
        </authorList>
    </citation>
    <scope>NUCLEOTIDE SEQUENCE</scope>
</reference>
<evidence type="ECO:0000313" key="3">
    <source>
        <dbReference type="EMBL" id="JAT35124.1"/>
    </source>
</evidence>
<dbReference type="AlphaFoldDB" id="A0A1B6MGS7"/>
<gene>
    <name evidence="3" type="ORF">g.8245</name>
</gene>
<accession>A0A1B6MGS7</accession>
<feature type="compositionally biased region" description="Basic and acidic residues" evidence="1">
    <location>
        <begin position="146"/>
        <end position="163"/>
    </location>
</feature>
<sequence length="287" mass="32209">MVSVACFILFCSCIAVSRCDTFTDYADKVLENSSNTTEGTAVKEATGSTYPDNAPKSEVQTLLNGETSGDSNSTDNSLHLRSRKRISLESNESLNKQSGNKTRKRVTPSTPTKDRRLKRKTTIKPNENSEQDQTTIPTRKPKTKGNKKEDNHDKPNIHPEQKRINLTVTEDDSSNNTKPAEADGETLETKSSIMSRKTAQQKESIEIPHQPSTIILKNLANSGNYENSPYLVQRVPLSNPWSDLHIVYPSQEYSYSPDDGYYGYHTVYSMYPNQGSYSNWDNYNCCG</sequence>
<feature type="signal peptide" evidence="2">
    <location>
        <begin position="1"/>
        <end position="19"/>
    </location>
</feature>